<dbReference type="PANTHER" id="PTHR46623">
    <property type="entry name" value="CARBOXYMETHYLENEBUTENOLIDASE-RELATED"/>
    <property type="match status" value="1"/>
</dbReference>
<organism evidence="2 3">
    <name type="scientific">Enhydrobacter aerosaccus</name>
    <dbReference type="NCBI Taxonomy" id="225324"/>
    <lineage>
        <taxon>Bacteria</taxon>
        <taxon>Pseudomonadati</taxon>
        <taxon>Pseudomonadota</taxon>
        <taxon>Alphaproteobacteria</taxon>
        <taxon>Hyphomicrobiales</taxon>
        <taxon>Enhydrobacter</taxon>
    </lineage>
</organism>
<dbReference type="InterPro" id="IPR051049">
    <property type="entry name" value="Dienelactone_hydrolase-like"/>
</dbReference>
<keyword evidence="3" id="KW-1185">Reference proteome</keyword>
<dbReference type="InterPro" id="IPR002925">
    <property type="entry name" value="Dienelactn_hydro"/>
</dbReference>
<dbReference type="SUPFAM" id="SSF53474">
    <property type="entry name" value="alpha/beta-Hydrolases"/>
    <property type="match status" value="1"/>
</dbReference>
<dbReference type="AlphaFoldDB" id="A0A1T4RN18"/>
<dbReference type="InterPro" id="IPR029058">
    <property type="entry name" value="AB_hydrolase_fold"/>
</dbReference>
<sequence>MGSMIDFKRPDGSTCKGYLAEAGKDKPGLVVIQEWWGLNDQIKRVADRFAAAGYNALAPDLYKGRVTQKPDEANHLMTGLDFVGASDQDIAGAVAHLAGISRKVGVMGFCMGGALTIAACARVPGVACGVPYYGVPPTQLADPAKIKVPIQGHFANRDDWCTPQVVNDFEKAMTSAGNKPEIYRYDAGHGFAKDDGAAYDATAAKQAWDRTLAFLSKHL</sequence>
<dbReference type="Proteomes" id="UP000190092">
    <property type="component" value="Unassembled WGS sequence"/>
</dbReference>
<accession>A0A1T4RN18</accession>
<dbReference type="Gene3D" id="3.40.50.1820">
    <property type="entry name" value="alpha/beta hydrolase"/>
    <property type="match status" value="1"/>
</dbReference>
<name>A0A1T4RN18_9HYPH</name>
<proteinExistence type="predicted"/>
<protein>
    <submittedName>
        <fullName evidence="2">Carboxymethylenebutenolidase</fullName>
    </submittedName>
</protein>
<evidence type="ECO:0000259" key="1">
    <source>
        <dbReference type="Pfam" id="PF01738"/>
    </source>
</evidence>
<dbReference type="EMBL" id="FUWJ01000005">
    <property type="protein sequence ID" value="SKA17362.1"/>
    <property type="molecule type" value="Genomic_DNA"/>
</dbReference>
<feature type="domain" description="Dienelactone hydrolase" evidence="1">
    <location>
        <begin position="17"/>
        <end position="218"/>
    </location>
</feature>
<dbReference type="GO" id="GO:0016787">
    <property type="term" value="F:hydrolase activity"/>
    <property type="evidence" value="ECO:0007669"/>
    <property type="project" value="InterPro"/>
</dbReference>
<dbReference type="RefSeq" id="WP_085935644.1">
    <property type="nucleotide sequence ID" value="NZ_FUWJ01000005.1"/>
</dbReference>
<dbReference type="Pfam" id="PF01738">
    <property type="entry name" value="DLH"/>
    <property type="match status" value="1"/>
</dbReference>
<reference evidence="3" key="1">
    <citation type="submission" date="2017-02" db="EMBL/GenBank/DDBJ databases">
        <authorList>
            <person name="Varghese N."/>
            <person name="Submissions S."/>
        </authorList>
    </citation>
    <scope>NUCLEOTIDE SEQUENCE [LARGE SCALE GENOMIC DNA]</scope>
    <source>
        <strain evidence="3">ATCC 27094</strain>
    </source>
</reference>
<evidence type="ECO:0000313" key="3">
    <source>
        <dbReference type="Proteomes" id="UP000190092"/>
    </source>
</evidence>
<gene>
    <name evidence="2" type="ORF">SAMN02745126_03973</name>
</gene>
<dbReference type="OrthoDB" id="9787933at2"/>
<dbReference type="PANTHER" id="PTHR46623:SF6">
    <property type="entry name" value="ALPHA_BETA-HYDROLASES SUPERFAMILY PROTEIN"/>
    <property type="match status" value="1"/>
</dbReference>
<dbReference type="STRING" id="225324.SAMN02745126_03973"/>
<evidence type="ECO:0000313" key="2">
    <source>
        <dbReference type="EMBL" id="SKA17362.1"/>
    </source>
</evidence>